<reference evidence="1 2" key="1">
    <citation type="journal article" date="2014" name="Agronomy (Basel)">
        <title>A Draft Genome Sequence for Ensete ventricosum, the Drought-Tolerant Tree Against Hunger.</title>
        <authorList>
            <person name="Harrison J."/>
            <person name="Moore K.A."/>
            <person name="Paszkiewicz K."/>
            <person name="Jones T."/>
            <person name="Grant M."/>
            <person name="Ambacheew D."/>
            <person name="Muzemil S."/>
            <person name="Studholme D.J."/>
        </authorList>
    </citation>
    <scope>NUCLEOTIDE SEQUENCE [LARGE SCALE GENOMIC DNA]</scope>
</reference>
<organism evidence="1 2">
    <name type="scientific">Ensete ventricosum</name>
    <name type="common">Abyssinian banana</name>
    <name type="synonym">Musa ensete</name>
    <dbReference type="NCBI Taxonomy" id="4639"/>
    <lineage>
        <taxon>Eukaryota</taxon>
        <taxon>Viridiplantae</taxon>
        <taxon>Streptophyta</taxon>
        <taxon>Embryophyta</taxon>
        <taxon>Tracheophyta</taxon>
        <taxon>Spermatophyta</taxon>
        <taxon>Magnoliopsida</taxon>
        <taxon>Liliopsida</taxon>
        <taxon>Zingiberales</taxon>
        <taxon>Musaceae</taxon>
        <taxon>Ensete</taxon>
    </lineage>
</organism>
<evidence type="ECO:0000313" key="2">
    <source>
        <dbReference type="Proteomes" id="UP000287651"/>
    </source>
</evidence>
<gene>
    <name evidence="1" type="ORF">B296_00008326</name>
</gene>
<dbReference type="AlphaFoldDB" id="A0A426ZUA7"/>
<evidence type="ECO:0000313" key="1">
    <source>
        <dbReference type="EMBL" id="RRT67557.1"/>
    </source>
</evidence>
<dbReference type="EMBL" id="AMZH03004999">
    <property type="protein sequence ID" value="RRT67557.1"/>
    <property type="molecule type" value="Genomic_DNA"/>
</dbReference>
<dbReference type="Proteomes" id="UP000287651">
    <property type="component" value="Unassembled WGS sequence"/>
</dbReference>
<protein>
    <submittedName>
        <fullName evidence="1">Uncharacterized protein</fullName>
    </submittedName>
</protein>
<accession>A0A426ZUA7</accession>
<comment type="caution">
    <text evidence="1">The sequence shown here is derived from an EMBL/GenBank/DDBJ whole genome shotgun (WGS) entry which is preliminary data.</text>
</comment>
<name>A0A426ZUA7_ENSVE</name>
<sequence length="139" mass="14998">MGRSISACHVITKLGGPFIWQHLQRHFDTVRRTDKAADKTGVRVARSQHLNLRRTSLRPVDPGSPRAPPPQIPAVLTGNVESAGMKSLRALAVMGVGVYGVISFATVASADEAEHGIACPSYPWPHKGILDSYDHDHAS</sequence>
<proteinExistence type="predicted"/>